<dbReference type="EMBL" id="GGLE01003900">
    <property type="protein sequence ID" value="MBY08026.1"/>
    <property type="molecule type" value="Transcribed_RNA"/>
</dbReference>
<dbReference type="GO" id="GO:0045892">
    <property type="term" value="P:negative regulation of DNA-templated transcription"/>
    <property type="evidence" value="ECO:0007669"/>
    <property type="project" value="InterPro"/>
</dbReference>
<dbReference type="PANTHER" id="PTHR14628">
    <property type="entry name" value="BEN DOMAIN-CONTAINING PROTEIN 5"/>
    <property type="match status" value="1"/>
</dbReference>
<evidence type="ECO:0000256" key="2">
    <source>
        <dbReference type="SAM" id="MobiDB-lite"/>
    </source>
</evidence>
<evidence type="ECO:0008006" key="4">
    <source>
        <dbReference type="Google" id="ProtNLM"/>
    </source>
</evidence>
<dbReference type="GO" id="GO:0003677">
    <property type="term" value="F:DNA binding"/>
    <property type="evidence" value="ECO:0007669"/>
    <property type="project" value="InterPro"/>
</dbReference>
<evidence type="ECO:0000256" key="1">
    <source>
        <dbReference type="SAM" id="Coils"/>
    </source>
</evidence>
<dbReference type="InterPro" id="IPR040391">
    <property type="entry name" value="BEND5"/>
</dbReference>
<dbReference type="Gene3D" id="1.10.10.2590">
    <property type="entry name" value="BEN domain"/>
    <property type="match status" value="1"/>
</dbReference>
<feature type="region of interest" description="Disordered" evidence="2">
    <location>
        <begin position="206"/>
        <end position="234"/>
    </location>
</feature>
<dbReference type="AlphaFoldDB" id="A0A2R5LEV5"/>
<evidence type="ECO:0000313" key="3">
    <source>
        <dbReference type="EMBL" id="MBY08026.1"/>
    </source>
</evidence>
<dbReference type="PANTHER" id="PTHR14628:SF1">
    <property type="entry name" value="BEN DOMAIN-CONTAINING PROTEIN 5"/>
    <property type="match status" value="1"/>
</dbReference>
<accession>A0A2R5LEV5</accession>
<name>A0A2R5LEV5_9ACAR</name>
<protein>
    <recommendedName>
        <fullName evidence="4">BEN domain-containing protein</fullName>
    </recommendedName>
</protein>
<keyword evidence="1" id="KW-0175">Coiled coil</keyword>
<reference evidence="3" key="1">
    <citation type="submission" date="2018-03" db="EMBL/GenBank/DDBJ databases">
        <title>The relapsing fever spirochete Borrelia turicatae persists in the highly oxidative environment of its soft-bodied tick vector.</title>
        <authorList>
            <person name="Bourret T.J."/>
            <person name="Boyle W.K."/>
            <person name="Valenzuela J.G."/>
            <person name="Oliveira F."/>
            <person name="Lopez J.E."/>
        </authorList>
    </citation>
    <scope>NUCLEOTIDE SEQUENCE</scope>
    <source>
        <strain evidence="3">Kansas strain/isolate</strain>
        <tissue evidence="3">Salivary glands</tissue>
    </source>
</reference>
<proteinExistence type="predicted"/>
<organism evidence="3">
    <name type="scientific">Ornithodoros turicata</name>
    <dbReference type="NCBI Taxonomy" id="34597"/>
    <lineage>
        <taxon>Eukaryota</taxon>
        <taxon>Metazoa</taxon>
        <taxon>Ecdysozoa</taxon>
        <taxon>Arthropoda</taxon>
        <taxon>Chelicerata</taxon>
        <taxon>Arachnida</taxon>
        <taxon>Acari</taxon>
        <taxon>Parasitiformes</taxon>
        <taxon>Ixodida</taxon>
        <taxon>Ixodoidea</taxon>
        <taxon>Argasidae</taxon>
        <taxon>Ornithodorinae</taxon>
        <taxon>Ornithodoros</taxon>
    </lineage>
</organism>
<feature type="coiled-coil region" evidence="1">
    <location>
        <begin position="140"/>
        <end position="170"/>
    </location>
</feature>
<sequence length="382" mass="43113">MYVLCVRFSLDGYTTVTTSDAVQAFLPKNVKDFDPSNVVKCYWQGDERTVGRYYDAQILHMTRTHEEMDAYLSAEKRKCASPVCNRVAVEKQVKTDSFKKRRSRAAVKRQEQLQLLRSMDVLASDASSNSDSSTDGVVPEKQLREKVKELKEARAEIRKLRRLNEDLQAALCCKVLEKDSSWEKICFPQEGVVLVSRVQPLPAAVTPVQDEASSQKKTRLPKQEVGDVPSVQPPLDNMPFIQGSPLPAASPPHPSNTPEFGVEEDDQIHLGEGVTIPTSRWRQLLCFKDSLFCKELAVAIWGSDTLQKRSVSGTLSNRAKSIGLTEVHQQLTPVKRRAVDRAYLHFLTTVKHLSQDAAHPLVKQNVKKYLREKLSDLRRCKL</sequence>